<dbReference type="PANTHER" id="PTHR11259">
    <property type="entry name" value="RAS-RELATED GTP BINDING RAG/GTR YEAST"/>
    <property type="match status" value="1"/>
</dbReference>
<dbReference type="GO" id="GO:0012505">
    <property type="term" value="C:endomembrane system"/>
    <property type="evidence" value="ECO:0007669"/>
    <property type="project" value="UniProtKB-SubCell"/>
</dbReference>
<dbReference type="PANTHER" id="PTHR11259:SF2">
    <property type="entry name" value="GH16429P"/>
    <property type="match status" value="1"/>
</dbReference>
<comment type="similarity">
    <text evidence="2">Belongs to the GTR/RAG GTP-binding protein family.</text>
</comment>
<feature type="compositionally biased region" description="Polar residues" evidence="8">
    <location>
        <begin position="1"/>
        <end position="10"/>
    </location>
</feature>
<feature type="region of interest" description="Disordered" evidence="8">
    <location>
        <begin position="1"/>
        <end position="103"/>
    </location>
</feature>
<evidence type="ECO:0000256" key="7">
    <source>
        <dbReference type="ARBA" id="ARBA00049117"/>
    </source>
</evidence>
<dbReference type="GO" id="GO:0016787">
    <property type="term" value="F:hydrolase activity"/>
    <property type="evidence" value="ECO:0007669"/>
    <property type="project" value="UniProtKB-KW"/>
</dbReference>
<dbReference type="InterPro" id="IPR006762">
    <property type="entry name" value="Gtr1_RagA"/>
</dbReference>
<dbReference type="Proteomes" id="UP001530377">
    <property type="component" value="Unassembled WGS sequence"/>
</dbReference>
<comment type="catalytic activity">
    <reaction evidence="7">
        <text>GTP + H2O = GDP + phosphate + H(+)</text>
        <dbReference type="Rhea" id="RHEA:19669"/>
        <dbReference type="ChEBI" id="CHEBI:15377"/>
        <dbReference type="ChEBI" id="CHEBI:15378"/>
        <dbReference type="ChEBI" id="CHEBI:37565"/>
        <dbReference type="ChEBI" id="CHEBI:43474"/>
        <dbReference type="ChEBI" id="CHEBI:58189"/>
    </reaction>
    <physiologicalReaction direction="left-to-right" evidence="7">
        <dbReference type="Rhea" id="RHEA:19670"/>
    </physiologicalReaction>
</comment>
<evidence type="ECO:0000256" key="5">
    <source>
        <dbReference type="ARBA" id="ARBA00023134"/>
    </source>
</evidence>
<keyword evidence="6" id="KW-0472">Membrane</keyword>
<feature type="compositionally biased region" description="Low complexity" evidence="8">
    <location>
        <begin position="433"/>
        <end position="445"/>
    </location>
</feature>
<evidence type="ECO:0000256" key="4">
    <source>
        <dbReference type="ARBA" id="ARBA00022801"/>
    </source>
</evidence>
<dbReference type="Gene3D" id="3.40.50.300">
    <property type="entry name" value="P-loop containing nucleotide triphosphate hydrolases"/>
    <property type="match status" value="2"/>
</dbReference>
<feature type="compositionally biased region" description="Low complexity" evidence="8">
    <location>
        <begin position="225"/>
        <end position="239"/>
    </location>
</feature>
<gene>
    <name evidence="9" type="ORF">ACHAXA_006573</name>
</gene>
<dbReference type="GO" id="GO:0005525">
    <property type="term" value="F:GTP binding"/>
    <property type="evidence" value="ECO:0007669"/>
    <property type="project" value="UniProtKB-KW"/>
</dbReference>
<organism evidence="9 10">
    <name type="scientific">Cyclostephanos tholiformis</name>
    <dbReference type="NCBI Taxonomy" id="382380"/>
    <lineage>
        <taxon>Eukaryota</taxon>
        <taxon>Sar</taxon>
        <taxon>Stramenopiles</taxon>
        <taxon>Ochrophyta</taxon>
        <taxon>Bacillariophyta</taxon>
        <taxon>Coscinodiscophyceae</taxon>
        <taxon>Thalassiosirophycidae</taxon>
        <taxon>Stephanodiscales</taxon>
        <taxon>Stephanodiscaceae</taxon>
        <taxon>Cyclostephanos</taxon>
    </lineage>
</organism>
<dbReference type="Pfam" id="PF04670">
    <property type="entry name" value="Gtr1_RagA"/>
    <property type="match status" value="2"/>
</dbReference>
<evidence type="ECO:0000313" key="9">
    <source>
        <dbReference type="EMBL" id="KAL3815680.1"/>
    </source>
</evidence>
<evidence type="ECO:0008006" key="11">
    <source>
        <dbReference type="Google" id="ProtNLM"/>
    </source>
</evidence>
<dbReference type="InterPro" id="IPR027417">
    <property type="entry name" value="P-loop_NTPase"/>
</dbReference>
<dbReference type="SUPFAM" id="SSF52540">
    <property type="entry name" value="P-loop containing nucleoside triphosphate hydrolases"/>
    <property type="match status" value="1"/>
</dbReference>
<evidence type="ECO:0000313" key="10">
    <source>
        <dbReference type="Proteomes" id="UP001530377"/>
    </source>
</evidence>
<reference evidence="9 10" key="1">
    <citation type="submission" date="2024-10" db="EMBL/GenBank/DDBJ databases">
        <title>Updated reference genomes for cyclostephanoid diatoms.</title>
        <authorList>
            <person name="Roberts W.R."/>
            <person name="Alverson A.J."/>
        </authorList>
    </citation>
    <scope>NUCLEOTIDE SEQUENCE [LARGE SCALE GENOMIC DNA]</scope>
    <source>
        <strain evidence="9 10">AJA228-03</strain>
    </source>
</reference>
<comment type="subcellular location">
    <subcellularLocation>
        <location evidence="1">Endomembrane system</location>
    </subcellularLocation>
</comment>
<evidence type="ECO:0000256" key="8">
    <source>
        <dbReference type="SAM" id="MobiDB-lite"/>
    </source>
</evidence>
<feature type="region of interest" description="Disordered" evidence="8">
    <location>
        <begin position="190"/>
        <end position="248"/>
    </location>
</feature>
<feature type="compositionally biased region" description="Gly residues" evidence="8">
    <location>
        <begin position="190"/>
        <end position="202"/>
    </location>
</feature>
<evidence type="ECO:0000256" key="1">
    <source>
        <dbReference type="ARBA" id="ARBA00004308"/>
    </source>
</evidence>
<feature type="compositionally biased region" description="Low complexity" evidence="8">
    <location>
        <begin position="93"/>
        <end position="103"/>
    </location>
</feature>
<feature type="compositionally biased region" description="Acidic residues" evidence="8">
    <location>
        <begin position="71"/>
        <end position="80"/>
    </location>
</feature>
<dbReference type="Gene3D" id="3.30.450.190">
    <property type="match status" value="1"/>
</dbReference>
<protein>
    <recommendedName>
        <fullName evidence="11">GTP-binding protein</fullName>
    </recommendedName>
</protein>
<keyword evidence="3" id="KW-0547">Nucleotide-binding</keyword>
<sequence>MDPYYSSINQYYDDDDGESISSASNDRNGPIGGGGPAWGRDGGVVASMMGQSDDDIGGGGGMPEIVAGLNGDDDDDDDENFMTGYRGGGAGGDNSNNNAGNGNVVDFDDPRIASLPRILLMGPRRAGKTSIQRVVFHKMSPHETLFRLEATQTLERAVVDHTPLCRFTIWDFPGEQYEYGHGGAGGVGGGGGGVSPGTGGGMNVINKDGGVERYANEDGGGDVDGGNNNSNAQQQQQQQHANDPGDDDDQIFAMATALIFVLDAQDEPYDHVLQSFTDTVTRAVRANPTIAVEVFVHKVDGELFLSDEAKYDCRRDVMQQVADELADAGFSRDAIPISYHLTSIYDHSVFEALSRVVQRLIPELPTLEHLLNVLVSTCSMEKAYLFDVASKLYISTDSSPVDMQSVELCSDMIDVVLDVSGIYGAWGGGKRNTGGPTPTTRRPMTSLGGVGDEDADVTSMGGDARARDANQGGPNEISSDDDDDEDGPIGWNANDDVDGEDDELLGKLVGHNEITPSVEDDAGSAYDSDSSSTIHLSNGMVLYLKEVDTMLALVCLTRAENFRKKSLINYNIGCLKKALMALPQSAQKISEGGT</sequence>
<dbReference type="EMBL" id="JALLPB020000187">
    <property type="protein sequence ID" value="KAL3815680.1"/>
    <property type="molecule type" value="Genomic_DNA"/>
</dbReference>
<feature type="compositionally biased region" description="Gly residues" evidence="8">
    <location>
        <begin position="30"/>
        <end position="42"/>
    </location>
</feature>
<keyword evidence="5" id="KW-0342">GTP-binding</keyword>
<evidence type="ECO:0000256" key="6">
    <source>
        <dbReference type="ARBA" id="ARBA00023136"/>
    </source>
</evidence>
<proteinExistence type="inferred from homology"/>
<feature type="compositionally biased region" description="Acidic residues" evidence="8">
    <location>
        <begin position="478"/>
        <end position="487"/>
    </location>
</feature>
<evidence type="ECO:0000256" key="3">
    <source>
        <dbReference type="ARBA" id="ARBA00022741"/>
    </source>
</evidence>
<evidence type="ECO:0000256" key="2">
    <source>
        <dbReference type="ARBA" id="ARBA00007756"/>
    </source>
</evidence>
<comment type="caution">
    <text evidence="9">The sequence shown here is derived from an EMBL/GenBank/DDBJ whole genome shotgun (WGS) entry which is preliminary data.</text>
</comment>
<keyword evidence="10" id="KW-1185">Reference proteome</keyword>
<dbReference type="CDD" id="cd11385">
    <property type="entry name" value="RagC_like"/>
    <property type="match status" value="1"/>
</dbReference>
<accession>A0ABD3RRU9</accession>
<name>A0ABD3RRU9_9STRA</name>
<keyword evidence="4" id="KW-0378">Hydrolase</keyword>
<dbReference type="AlphaFoldDB" id="A0ABD3RRU9"/>
<dbReference type="InterPro" id="IPR039400">
    <property type="entry name" value="RagC/D"/>
</dbReference>
<feature type="region of interest" description="Disordered" evidence="8">
    <location>
        <begin position="427"/>
        <end position="497"/>
    </location>
</feature>